<dbReference type="STRING" id="715226.ABI_45330"/>
<reference evidence="2" key="1">
    <citation type="submission" date="2011-03" db="EMBL/GenBank/DDBJ databases">
        <title>Draft genome sequence of Brevundimonas diminuta.</title>
        <authorList>
            <person name="Brown P.J.B."/>
            <person name="Buechlein A."/>
            <person name="Hemmerich C."/>
            <person name="Brun Y.V."/>
        </authorList>
    </citation>
    <scope>NUCLEOTIDE SEQUENCE [LARGE SCALE GENOMIC DNA]</scope>
    <source>
        <strain evidence="2">C19</strain>
    </source>
</reference>
<dbReference type="HOGENOM" id="CLU_1607489_0_0_5"/>
<organism evidence="1 2">
    <name type="scientific">Asticcacaulis biprosthecium C19</name>
    <dbReference type="NCBI Taxonomy" id="715226"/>
    <lineage>
        <taxon>Bacteria</taxon>
        <taxon>Pseudomonadati</taxon>
        <taxon>Pseudomonadota</taxon>
        <taxon>Alphaproteobacteria</taxon>
        <taxon>Caulobacterales</taxon>
        <taxon>Caulobacteraceae</taxon>
        <taxon>Asticcacaulis</taxon>
    </lineage>
</organism>
<evidence type="ECO:0000313" key="1">
    <source>
        <dbReference type="EMBL" id="EGF89186.1"/>
    </source>
</evidence>
<evidence type="ECO:0000313" key="2">
    <source>
        <dbReference type="Proteomes" id="UP000006512"/>
    </source>
</evidence>
<dbReference type="AlphaFoldDB" id="F4QTN6"/>
<dbReference type="InterPro" id="IPR008514">
    <property type="entry name" value="T6SS_Hcp"/>
</dbReference>
<dbReference type="Proteomes" id="UP000006512">
    <property type="component" value="Unassembled WGS sequence"/>
</dbReference>
<dbReference type="Pfam" id="PF05638">
    <property type="entry name" value="T6SS_HCP"/>
    <property type="match status" value="1"/>
</dbReference>
<name>F4QTN6_9CAUL</name>
<dbReference type="eggNOG" id="COG3157">
    <property type="taxonomic scope" value="Bacteria"/>
</dbReference>
<keyword evidence="2" id="KW-1185">Reference proteome</keyword>
<sequence length="165" mass="17509">MLAAGLVLASGVAAADAGYLQIKGSKQGEFKGDVQAKGKEGWNSVIGFNYTVPGASGRRVQTPVTFTLRWSKATPMLINAAITGEVLSEFRYSNWVPEATGMGTVVHADSLEFQGAKITSVQVHDRTGDSDAVEPVVDITISYQKAIVTHVQGAITVLDDWTAPK</sequence>
<accession>F4QTN6</accession>
<dbReference type="Gene3D" id="2.30.110.20">
    <property type="entry name" value="Hcp1-like"/>
    <property type="match status" value="1"/>
</dbReference>
<proteinExistence type="predicted"/>
<gene>
    <name evidence="1" type="ORF">ABI_45330</name>
</gene>
<dbReference type="EMBL" id="GL883081">
    <property type="protein sequence ID" value="EGF89186.1"/>
    <property type="molecule type" value="Genomic_DNA"/>
</dbReference>
<protein>
    <submittedName>
        <fullName evidence="1">Type VI secretion system effector, Hcp1 family protein</fullName>
    </submittedName>
</protein>
<dbReference type="SUPFAM" id="SSF141452">
    <property type="entry name" value="Hcp1-like"/>
    <property type="match status" value="1"/>
</dbReference>
<dbReference type="InterPro" id="IPR036624">
    <property type="entry name" value="Hcp1-lik_sf"/>
</dbReference>